<evidence type="ECO:0000313" key="2">
    <source>
        <dbReference type="EMBL" id="KAK4315521.1"/>
    </source>
</evidence>
<proteinExistence type="predicted"/>
<comment type="caution">
    <text evidence="2">The sequence shown here is derived from an EMBL/GenBank/DDBJ whole genome shotgun (WGS) entry which is preliminary data.</text>
</comment>
<feature type="compositionally biased region" description="Basic and acidic residues" evidence="1">
    <location>
        <begin position="1"/>
        <end position="14"/>
    </location>
</feature>
<evidence type="ECO:0000256" key="1">
    <source>
        <dbReference type="SAM" id="MobiDB-lite"/>
    </source>
</evidence>
<keyword evidence="3" id="KW-1185">Reference proteome</keyword>
<name>A0AAE1PWV2_9EUCA</name>
<feature type="region of interest" description="Disordered" evidence="1">
    <location>
        <begin position="1"/>
        <end position="34"/>
    </location>
</feature>
<accession>A0AAE1PWV2</accession>
<dbReference type="AlphaFoldDB" id="A0AAE1PWV2"/>
<sequence length="120" mass="13461">THTARHSRESDVRSRRSQGSQGQHIDLSSHQHPIHHTAVTLPPICIEEDSEEGLIILQVKSKDSDCYKHYGYTSYSRAALFQLKRGIYLPTGDAMTHLKLLGFITAGVVRQVGTSTDQYQ</sequence>
<dbReference type="Proteomes" id="UP001292094">
    <property type="component" value="Unassembled WGS sequence"/>
</dbReference>
<evidence type="ECO:0000313" key="3">
    <source>
        <dbReference type="Proteomes" id="UP001292094"/>
    </source>
</evidence>
<dbReference type="EMBL" id="JAWZYT010001109">
    <property type="protein sequence ID" value="KAK4315521.1"/>
    <property type="molecule type" value="Genomic_DNA"/>
</dbReference>
<organism evidence="2 3">
    <name type="scientific">Petrolisthes manimaculis</name>
    <dbReference type="NCBI Taxonomy" id="1843537"/>
    <lineage>
        <taxon>Eukaryota</taxon>
        <taxon>Metazoa</taxon>
        <taxon>Ecdysozoa</taxon>
        <taxon>Arthropoda</taxon>
        <taxon>Crustacea</taxon>
        <taxon>Multicrustacea</taxon>
        <taxon>Malacostraca</taxon>
        <taxon>Eumalacostraca</taxon>
        <taxon>Eucarida</taxon>
        <taxon>Decapoda</taxon>
        <taxon>Pleocyemata</taxon>
        <taxon>Anomura</taxon>
        <taxon>Galatheoidea</taxon>
        <taxon>Porcellanidae</taxon>
        <taxon>Petrolisthes</taxon>
    </lineage>
</organism>
<gene>
    <name evidence="2" type="ORF">Pmani_013256</name>
</gene>
<reference evidence="2" key="1">
    <citation type="submission" date="2023-11" db="EMBL/GenBank/DDBJ databases">
        <title>Genome assemblies of two species of porcelain crab, Petrolisthes cinctipes and Petrolisthes manimaculis (Anomura: Porcellanidae).</title>
        <authorList>
            <person name="Angst P."/>
        </authorList>
    </citation>
    <scope>NUCLEOTIDE SEQUENCE</scope>
    <source>
        <strain evidence="2">PB745_02</strain>
        <tissue evidence="2">Gill</tissue>
    </source>
</reference>
<feature type="non-terminal residue" evidence="2">
    <location>
        <position position="1"/>
    </location>
</feature>
<protein>
    <submittedName>
        <fullName evidence="2">Uncharacterized protein</fullName>
    </submittedName>
</protein>
<feature type="compositionally biased region" description="Polar residues" evidence="1">
    <location>
        <begin position="17"/>
        <end position="31"/>
    </location>
</feature>